<dbReference type="PANTHER" id="PTHR30069">
    <property type="entry name" value="TONB-DEPENDENT OUTER MEMBRANE RECEPTOR"/>
    <property type="match status" value="1"/>
</dbReference>
<dbReference type="Gene3D" id="2.40.170.20">
    <property type="entry name" value="TonB-dependent receptor, beta-barrel domain"/>
    <property type="match status" value="1"/>
</dbReference>
<comment type="subcellular location">
    <subcellularLocation>
        <location evidence="1 10">Cell outer membrane</location>
        <topology evidence="1 10">Multi-pass membrane protein</topology>
    </subcellularLocation>
</comment>
<keyword evidence="3 10" id="KW-1134">Transmembrane beta strand</keyword>
<dbReference type="EMBL" id="UGWV01000002">
    <property type="protein sequence ID" value="SUF94084.1"/>
    <property type="molecule type" value="Genomic_DNA"/>
</dbReference>
<comment type="similarity">
    <text evidence="10 12">Belongs to the TonB-dependent receptor family.</text>
</comment>
<dbReference type="InterPro" id="IPR036942">
    <property type="entry name" value="Beta-barrel_TonB_sf"/>
</dbReference>
<feature type="short sequence motif" description="TonB box" evidence="11">
    <location>
        <begin position="34"/>
        <end position="40"/>
    </location>
</feature>
<sequence length="683" mass="75606">MNNMHIQKLHFSLFTLTMIAATTSAEAATQAEDTVVVTASGFEQQQINAPASVTVITADQLKKKPVSDLIDAVKGVEGVSIVGGNEKPDISIRGLGGDYTLILVDGRRQSGRESRPNGNGGFEAGFIPPVEAIERIEVIRGPMSSLYGSDAMGGVINIITKPFSKEWHGALGAGGIIQEHKIFGNSTTDDFYLSGPVIKDILGLQLYGGLNYRKEDAVSEGKPKRDNKNITATLSFTPTENQQFIFEAGRNNQVQTSTPGESIDAYQMRGSLKQQNRKRETHNERNHWVLSWNAHGDILNPEVSIYQEDIIRKIKQGKQDKNNHWNMAYDARRPEITNTVVDAKVTAFLPDNVLTLGGQFQYSKLKDDSATGKKTIKNESITAQQKALFAENEYSVTDALSLTGGLRLDNHEFYGTHWNPRAYAVYHLTDTVTVKGGIAKAFRAPSLREISPNFGTLTQGGASIMYGNRDLKPETSVTEELAIIYDGDNGYTASATIFNTDFKNKLTNYDINVKDPATGLNTFVYDNVGKANIRGVELAATAPIAESWKLTTNYTFTDSRRMSDDEKLNNKSLKGYPLERTPKHAANAKLEWELNQDLTLYTSGNYTGKQIWAAQRNGAKQPRIRKGLTTMDVGMNYQILPNALFNLSVMNVTDKKSEAINKVDGNWQVDEGRRYWANVRLSF</sequence>
<dbReference type="NCBIfam" id="NF010011">
    <property type="entry name" value="PRK13484.1"/>
    <property type="match status" value="1"/>
</dbReference>
<protein>
    <submittedName>
        <fullName evidence="16">Colicin I receptor</fullName>
    </submittedName>
</protein>
<evidence type="ECO:0000256" key="2">
    <source>
        <dbReference type="ARBA" id="ARBA00022448"/>
    </source>
</evidence>
<dbReference type="CDD" id="cd01347">
    <property type="entry name" value="ligand_gated_channel"/>
    <property type="match status" value="1"/>
</dbReference>
<evidence type="ECO:0000256" key="1">
    <source>
        <dbReference type="ARBA" id="ARBA00004571"/>
    </source>
</evidence>
<dbReference type="InterPro" id="IPR000531">
    <property type="entry name" value="Beta-barrel_TonB"/>
</dbReference>
<keyword evidence="16" id="KW-0675">Receptor</keyword>
<keyword evidence="5 13" id="KW-0732">Signal</keyword>
<feature type="domain" description="TonB-dependent receptor plug" evidence="15">
    <location>
        <begin position="47"/>
        <end position="155"/>
    </location>
</feature>
<dbReference type="InterPro" id="IPR037066">
    <property type="entry name" value="Plug_dom_sf"/>
</dbReference>
<evidence type="ECO:0000259" key="15">
    <source>
        <dbReference type="Pfam" id="PF07715"/>
    </source>
</evidence>
<dbReference type="Proteomes" id="UP000254463">
    <property type="component" value="Unassembled WGS sequence"/>
</dbReference>
<reference evidence="16 17" key="1">
    <citation type="submission" date="2018-06" db="EMBL/GenBank/DDBJ databases">
        <authorList>
            <consortium name="Pathogen Informatics"/>
            <person name="Doyle S."/>
        </authorList>
    </citation>
    <scope>NUCLEOTIDE SEQUENCE [LARGE SCALE GENOMIC DNA]</scope>
    <source>
        <strain evidence="16 17">NCTC6385</strain>
    </source>
</reference>
<dbReference type="PROSITE" id="PS00430">
    <property type="entry name" value="TONB_DEPENDENT_REC_1"/>
    <property type="match status" value="1"/>
</dbReference>
<dbReference type="InterPro" id="IPR039426">
    <property type="entry name" value="TonB-dep_rcpt-like"/>
</dbReference>
<evidence type="ECO:0000256" key="5">
    <source>
        <dbReference type="ARBA" id="ARBA00022729"/>
    </source>
</evidence>
<evidence type="ECO:0000256" key="4">
    <source>
        <dbReference type="ARBA" id="ARBA00022692"/>
    </source>
</evidence>
<evidence type="ECO:0000256" key="12">
    <source>
        <dbReference type="RuleBase" id="RU003357"/>
    </source>
</evidence>
<keyword evidence="7 11" id="KW-0798">TonB box</keyword>
<evidence type="ECO:0000313" key="17">
    <source>
        <dbReference type="Proteomes" id="UP000254463"/>
    </source>
</evidence>
<keyword evidence="6" id="KW-0406">Ion transport</keyword>
<evidence type="ECO:0000256" key="13">
    <source>
        <dbReference type="SAM" id="SignalP"/>
    </source>
</evidence>
<dbReference type="Pfam" id="PF07715">
    <property type="entry name" value="Plug"/>
    <property type="match status" value="1"/>
</dbReference>
<evidence type="ECO:0000256" key="3">
    <source>
        <dbReference type="ARBA" id="ARBA00022452"/>
    </source>
</evidence>
<dbReference type="AlphaFoldDB" id="A0A7D8IJW7"/>
<dbReference type="GO" id="GO:0044718">
    <property type="term" value="P:siderophore transmembrane transport"/>
    <property type="evidence" value="ECO:0007669"/>
    <property type="project" value="TreeGrafter"/>
</dbReference>
<name>A0A7D8IJW7_SALER</name>
<evidence type="ECO:0000313" key="16">
    <source>
        <dbReference type="EMBL" id="SUF94084.1"/>
    </source>
</evidence>
<dbReference type="PANTHER" id="PTHR30069:SF53">
    <property type="entry name" value="COLICIN I RECEPTOR-RELATED"/>
    <property type="match status" value="1"/>
</dbReference>
<evidence type="ECO:0000259" key="14">
    <source>
        <dbReference type="Pfam" id="PF00593"/>
    </source>
</evidence>
<feature type="chain" id="PRO_5027575278" evidence="13">
    <location>
        <begin position="28"/>
        <end position="683"/>
    </location>
</feature>
<accession>A0A7D8IJW7</accession>
<keyword evidence="8 10" id="KW-0472">Membrane</keyword>
<evidence type="ECO:0000256" key="9">
    <source>
        <dbReference type="ARBA" id="ARBA00023237"/>
    </source>
</evidence>
<evidence type="ECO:0000256" key="6">
    <source>
        <dbReference type="ARBA" id="ARBA00023065"/>
    </source>
</evidence>
<keyword evidence="2 10" id="KW-0813">Transport</keyword>
<organism evidence="16 17">
    <name type="scientific">Salmonella enterica</name>
    <name type="common">Salmonella choleraesuis</name>
    <dbReference type="NCBI Taxonomy" id="28901"/>
    <lineage>
        <taxon>Bacteria</taxon>
        <taxon>Pseudomonadati</taxon>
        <taxon>Pseudomonadota</taxon>
        <taxon>Gammaproteobacteria</taxon>
        <taxon>Enterobacterales</taxon>
        <taxon>Enterobacteriaceae</taxon>
        <taxon>Salmonella</taxon>
    </lineage>
</organism>
<evidence type="ECO:0000256" key="8">
    <source>
        <dbReference type="ARBA" id="ARBA00023136"/>
    </source>
</evidence>
<dbReference type="GO" id="GO:0015344">
    <property type="term" value="F:siderophore uptake transmembrane transporter activity"/>
    <property type="evidence" value="ECO:0007669"/>
    <property type="project" value="TreeGrafter"/>
</dbReference>
<feature type="signal peptide" evidence="13">
    <location>
        <begin position="1"/>
        <end position="27"/>
    </location>
</feature>
<evidence type="ECO:0000256" key="10">
    <source>
        <dbReference type="PROSITE-ProRule" id="PRU01360"/>
    </source>
</evidence>
<feature type="domain" description="TonB-dependent receptor-like beta-barrel" evidence="14">
    <location>
        <begin position="225"/>
        <end position="652"/>
    </location>
</feature>
<evidence type="ECO:0000256" key="7">
    <source>
        <dbReference type="ARBA" id="ARBA00023077"/>
    </source>
</evidence>
<proteinExistence type="inferred from homology"/>
<keyword evidence="9 10" id="KW-0998">Cell outer membrane</keyword>
<dbReference type="SUPFAM" id="SSF56935">
    <property type="entry name" value="Porins"/>
    <property type="match status" value="1"/>
</dbReference>
<dbReference type="Gene3D" id="2.170.130.10">
    <property type="entry name" value="TonB-dependent receptor, plug domain"/>
    <property type="match status" value="1"/>
</dbReference>
<dbReference type="PROSITE" id="PS52016">
    <property type="entry name" value="TONB_DEPENDENT_REC_3"/>
    <property type="match status" value="1"/>
</dbReference>
<evidence type="ECO:0000256" key="11">
    <source>
        <dbReference type="PROSITE-ProRule" id="PRU10143"/>
    </source>
</evidence>
<dbReference type="Pfam" id="PF00593">
    <property type="entry name" value="TonB_dep_Rec_b-barrel"/>
    <property type="match status" value="1"/>
</dbReference>
<dbReference type="GO" id="GO:0009279">
    <property type="term" value="C:cell outer membrane"/>
    <property type="evidence" value="ECO:0007669"/>
    <property type="project" value="UniProtKB-SubCell"/>
</dbReference>
<gene>
    <name evidence="16" type="primary">cirA_1</name>
    <name evidence="16" type="ORF">NCTC6385_00949</name>
</gene>
<keyword evidence="4 10" id="KW-0812">Transmembrane</keyword>
<dbReference type="InterPro" id="IPR012910">
    <property type="entry name" value="Plug_dom"/>
</dbReference>
<dbReference type="InterPro" id="IPR010916">
    <property type="entry name" value="TonB_box_CS"/>
</dbReference>